<gene>
    <name evidence="5 8" type="primary">dapL</name>
    <name evidence="8" type="ORF">sm9_1625</name>
</gene>
<feature type="binding site" evidence="5">
    <location>
        <position position="188"/>
    </location>
    <ligand>
        <name>substrate</name>
    </ligand>
</feature>
<comment type="cofactor">
    <cofactor evidence="1 5">
        <name>pyridoxal 5'-phosphate</name>
        <dbReference type="ChEBI" id="CHEBI:597326"/>
    </cofactor>
</comment>
<evidence type="ECO:0000256" key="6">
    <source>
        <dbReference type="NCBIfam" id="TIGR03542"/>
    </source>
</evidence>
<dbReference type="GO" id="GO:0033362">
    <property type="term" value="P:lysine biosynthetic process via diaminopimelate, diaminopimelate-aminotransferase pathway"/>
    <property type="evidence" value="ECO:0007669"/>
    <property type="project" value="UniProtKB-UniRule"/>
</dbReference>
<feature type="binding site" evidence="5">
    <location>
        <begin position="247"/>
        <end position="249"/>
    </location>
    <ligand>
        <name>pyridoxal 5'-phosphate</name>
        <dbReference type="ChEBI" id="CHEBI:597326"/>
    </ligand>
</feature>
<feature type="binding site" evidence="5">
    <location>
        <position position="73"/>
    </location>
    <ligand>
        <name>pyridoxal 5'-phosphate</name>
        <dbReference type="ChEBI" id="CHEBI:597326"/>
    </ligand>
</feature>
<feature type="binding site" evidence="5">
    <location>
        <position position="43"/>
    </location>
    <ligand>
        <name>substrate</name>
    </ligand>
</feature>
<dbReference type="CDD" id="cd00609">
    <property type="entry name" value="AAT_like"/>
    <property type="match status" value="1"/>
</dbReference>
<dbReference type="InterPro" id="IPR004839">
    <property type="entry name" value="Aminotransferase_I/II_large"/>
</dbReference>
<feature type="modified residue" description="N6-(pyridoxal phosphate)lysine" evidence="5">
    <location>
        <position position="250"/>
    </location>
</feature>
<dbReference type="OrthoDB" id="372018at2157"/>
<keyword evidence="4 5" id="KW-0663">Pyridoxal phosphate</keyword>
<dbReference type="Pfam" id="PF00155">
    <property type="entry name" value="Aminotran_1_2"/>
    <property type="match status" value="1"/>
</dbReference>
<name>A0A0U3E8W6_9EURY</name>
<comment type="subunit">
    <text evidence="5">Homodimer.</text>
</comment>
<dbReference type="PANTHER" id="PTHR43144">
    <property type="entry name" value="AMINOTRANSFERASE"/>
    <property type="match status" value="1"/>
</dbReference>
<dbReference type="InterPro" id="IPR019942">
    <property type="entry name" value="DapL/ALD1"/>
</dbReference>
<proteinExistence type="inferred from homology"/>
<comment type="similarity">
    <text evidence="5">Belongs to the class-I pyridoxal-phosphate-dependent aminotransferase family. LL-diaminopimelate aminotransferase subfamily.</text>
</comment>
<dbReference type="PATRIC" id="fig|230361.4.peg.1684"/>
<comment type="pathway">
    <text evidence="5">Amino-acid biosynthesis; L-lysine biosynthesis via DAP pathway; LL-2,6-diaminopimelate from (S)-tetrahydrodipicolinate (aminotransferase route): step 1/1.</text>
</comment>
<dbReference type="RefSeq" id="WP_058739629.1">
    <property type="nucleotide sequence ID" value="NZ_CP011266.1"/>
</dbReference>
<feature type="binding site" evidence="5">
    <location>
        <position position="219"/>
    </location>
    <ligand>
        <name>pyridoxal 5'-phosphate</name>
        <dbReference type="ChEBI" id="CHEBI:597326"/>
    </ligand>
</feature>
<feature type="binding site" evidence="5">
    <location>
        <position position="133"/>
    </location>
    <ligand>
        <name>pyridoxal 5'-phosphate</name>
        <dbReference type="ChEBI" id="CHEBI:597326"/>
    </ligand>
</feature>
<evidence type="ECO:0000256" key="3">
    <source>
        <dbReference type="ARBA" id="ARBA00022679"/>
    </source>
</evidence>
<dbReference type="UniPathway" id="UPA00034">
    <property type="reaction ID" value="UER00466"/>
</dbReference>
<dbReference type="SUPFAM" id="SSF53383">
    <property type="entry name" value="PLP-dependent transferases"/>
    <property type="match status" value="1"/>
</dbReference>
<feature type="binding site" evidence="5">
    <location>
        <position position="188"/>
    </location>
    <ligand>
        <name>pyridoxal 5'-phosphate</name>
        <dbReference type="ChEBI" id="CHEBI:597326"/>
    </ligand>
</feature>
<dbReference type="Gene3D" id="3.40.640.10">
    <property type="entry name" value="Type I PLP-dependent aspartate aminotransferase-like (Major domain)"/>
    <property type="match status" value="1"/>
</dbReference>
<sequence>MVVKINENYLKLKSSYLFVEVARREAEFVEANPDADIIKMGIGDVTKPLVPAVVDAFKSAVDEMADAETFMGYGPEQGYGFLAEAIIENDYKKYGIELDTSEVFISDGAKCDTGNIQEIFGLDNKIAVTDPVYTVYVDTNVMAGRTGEMGDDGMYEGLTYLKCNADNDFVPELPSEPVDIIYLCYPNNPTGTTLTKDQLKVFVDYAKENKVIILFDAAYEAFIHEDNVPHSIYEIEGAREVAIEFKSFSKTAGFTGTRCAYTVVPKELMAYDGEGNVVEVNPLWNRRQTTKFNGVSYPVQKAAEATYSEDGKAQIKEVLDYYMENAKVIRESLTDMGLEVYGGISSPYIWVKTPNDMDSWDFFDILLNEANVIGTPGSGFGPSGEGYLRLTAFNTLENTKEAMERISKLEF</sequence>
<dbReference type="KEGG" id="mmil:sm9_1625"/>
<dbReference type="GeneID" id="26736566"/>
<evidence type="ECO:0000313" key="9">
    <source>
        <dbReference type="Proteomes" id="UP000067738"/>
    </source>
</evidence>
<feature type="binding site" evidence="5">
    <location>
        <position position="293"/>
    </location>
    <ligand>
        <name>pyridoxal 5'-phosphate</name>
        <dbReference type="ChEBI" id="CHEBI:597326"/>
    </ligand>
</feature>
<dbReference type="EC" id="2.6.1.83" evidence="5 6"/>
<dbReference type="Gene3D" id="3.90.1150.10">
    <property type="entry name" value="Aspartate Aminotransferase, domain 1"/>
    <property type="match status" value="1"/>
</dbReference>
<feature type="binding site" evidence="5">
    <location>
        <begin position="109"/>
        <end position="110"/>
    </location>
    <ligand>
        <name>pyridoxal 5'-phosphate</name>
        <dbReference type="ChEBI" id="CHEBI:597326"/>
    </ligand>
</feature>
<evidence type="ECO:0000256" key="2">
    <source>
        <dbReference type="ARBA" id="ARBA00022576"/>
    </source>
</evidence>
<organism evidence="8 9">
    <name type="scientific">Methanobrevibacter millerae</name>
    <dbReference type="NCBI Taxonomy" id="230361"/>
    <lineage>
        <taxon>Archaea</taxon>
        <taxon>Methanobacteriati</taxon>
        <taxon>Methanobacteriota</taxon>
        <taxon>Methanomada group</taxon>
        <taxon>Methanobacteria</taxon>
        <taxon>Methanobacteriales</taxon>
        <taxon>Methanobacteriaceae</taxon>
        <taxon>Methanobrevibacter</taxon>
    </lineage>
</organism>
<evidence type="ECO:0000313" key="8">
    <source>
        <dbReference type="EMBL" id="ALT69392.1"/>
    </source>
</evidence>
<comment type="function">
    <text evidence="5">Involved in the synthesis of meso-diaminopimelate (m-DAP or DL-DAP), required for both lysine and peptidoglycan biosynthesis. Catalyzes the direct conversion of tetrahydrodipicolinate to LL-diaminopimelate.</text>
</comment>
<feature type="binding site" evidence="5">
    <location>
        <position position="389"/>
    </location>
    <ligand>
        <name>substrate</name>
    </ligand>
</feature>
<reference evidence="8 9" key="1">
    <citation type="submission" date="2015-04" db="EMBL/GenBank/DDBJ databases">
        <title>The complete genome sequence of the rumen methanogen Methanobrevibacter millerae SM9.</title>
        <authorList>
            <person name="Leahy S.C."/>
            <person name="Kelly W.J."/>
            <person name="Pacheco D.M."/>
            <person name="Li D."/>
            <person name="Altermann E."/>
            <person name="Attwood G.T."/>
        </authorList>
    </citation>
    <scope>NUCLEOTIDE SEQUENCE [LARGE SCALE GENOMIC DNA]</scope>
    <source>
        <strain evidence="8 9">SM9</strain>
    </source>
</reference>
<dbReference type="Proteomes" id="UP000067738">
    <property type="component" value="Chromosome"/>
</dbReference>
<feature type="domain" description="Aminotransferase class I/classII large" evidence="7">
    <location>
        <begin position="36"/>
        <end position="406"/>
    </location>
</feature>
<feature type="binding site" evidence="5">
    <location>
        <position position="293"/>
    </location>
    <ligand>
        <name>substrate</name>
    </ligand>
</feature>
<evidence type="ECO:0000256" key="1">
    <source>
        <dbReference type="ARBA" id="ARBA00001933"/>
    </source>
</evidence>
<accession>A0A0U3E8W6</accession>
<dbReference type="InterPro" id="IPR015421">
    <property type="entry name" value="PyrdxlP-dep_Trfase_major"/>
</dbReference>
<keyword evidence="3 5" id="KW-0808">Transferase</keyword>
<keyword evidence="2 5" id="KW-0032">Aminotransferase</keyword>
<evidence type="ECO:0000259" key="7">
    <source>
        <dbReference type="Pfam" id="PF00155"/>
    </source>
</evidence>
<keyword evidence="9" id="KW-1185">Reference proteome</keyword>
<dbReference type="InterPro" id="IPR015422">
    <property type="entry name" value="PyrdxlP-dep_Trfase_small"/>
</dbReference>
<feature type="binding site" evidence="5">
    <location>
        <position position="133"/>
    </location>
    <ligand>
        <name>substrate</name>
    </ligand>
</feature>
<dbReference type="NCBIfam" id="TIGR03542">
    <property type="entry name" value="DAPAT_plant"/>
    <property type="match status" value="1"/>
</dbReference>
<evidence type="ECO:0000256" key="5">
    <source>
        <dbReference type="HAMAP-Rule" id="MF_01642"/>
    </source>
</evidence>
<dbReference type="GO" id="GO:0030170">
    <property type="term" value="F:pyridoxal phosphate binding"/>
    <property type="evidence" value="ECO:0007669"/>
    <property type="project" value="UniProtKB-UniRule"/>
</dbReference>
<feature type="binding site" evidence="5">
    <location>
        <position position="110"/>
    </location>
    <ligand>
        <name>substrate</name>
    </ligand>
</feature>
<dbReference type="HAMAP" id="MF_01642">
    <property type="entry name" value="DapL_aminotrans_1"/>
    <property type="match status" value="1"/>
</dbReference>
<dbReference type="EMBL" id="CP011266">
    <property type="protein sequence ID" value="ALT69392.1"/>
    <property type="molecule type" value="Genomic_DNA"/>
</dbReference>
<feature type="binding site" evidence="5">
    <location>
        <position position="16"/>
    </location>
    <ligand>
        <name>substrate</name>
    </ligand>
</feature>
<comment type="catalytic activity">
    <reaction evidence="5">
        <text>(2S,6S)-2,6-diaminopimelate + 2-oxoglutarate = (S)-2,3,4,5-tetrahydrodipicolinate + L-glutamate + H2O + H(+)</text>
        <dbReference type="Rhea" id="RHEA:23988"/>
        <dbReference type="ChEBI" id="CHEBI:15377"/>
        <dbReference type="ChEBI" id="CHEBI:15378"/>
        <dbReference type="ChEBI" id="CHEBI:16810"/>
        <dbReference type="ChEBI" id="CHEBI:16845"/>
        <dbReference type="ChEBI" id="CHEBI:29985"/>
        <dbReference type="ChEBI" id="CHEBI:57609"/>
        <dbReference type="EC" id="2.6.1.83"/>
    </reaction>
</comment>
<dbReference type="InterPro" id="IPR015424">
    <property type="entry name" value="PyrdxlP-dep_Trfase"/>
</dbReference>
<dbReference type="GO" id="GO:0010285">
    <property type="term" value="F:L,L-diaminopimelate aminotransferase activity"/>
    <property type="evidence" value="ECO:0007669"/>
    <property type="project" value="UniProtKB-UniRule"/>
</dbReference>
<evidence type="ECO:0000256" key="4">
    <source>
        <dbReference type="ARBA" id="ARBA00022898"/>
    </source>
</evidence>
<protein>
    <recommendedName>
        <fullName evidence="5 6">LL-diaminopimelate aminotransferase</fullName>
        <shortName evidence="5">DAP-AT</shortName>
        <shortName evidence="5">DAP-aminotransferase</shortName>
        <shortName evidence="5">LL-DAP-aminotransferase</shortName>
        <ecNumber evidence="5 6">2.6.1.83</ecNumber>
    </recommendedName>
</protein>
<dbReference type="AlphaFoldDB" id="A0A0U3E8W6"/>
<feature type="binding site" evidence="5">
    <location>
        <position position="258"/>
    </location>
    <ligand>
        <name>pyridoxal 5'-phosphate</name>
        <dbReference type="ChEBI" id="CHEBI:597326"/>
    </ligand>
</feature>
<dbReference type="FunFam" id="3.40.640.10:FF:000099">
    <property type="entry name" value="LL-diaminopimelate aminotransferase, chloroplastic"/>
    <property type="match status" value="1"/>
</dbReference>